<dbReference type="Pfam" id="PF22939">
    <property type="entry name" value="WHD_GPIID"/>
    <property type="match status" value="1"/>
</dbReference>
<dbReference type="AlphaFoldDB" id="A0A420Y7D8"/>
<evidence type="ECO:0000259" key="4">
    <source>
        <dbReference type="Pfam" id="PF24883"/>
    </source>
</evidence>
<keyword evidence="1" id="KW-0677">Repeat</keyword>
<organism evidence="5 6">
    <name type="scientific">Coniochaeta pulveracea</name>
    <dbReference type="NCBI Taxonomy" id="177199"/>
    <lineage>
        <taxon>Eukaryota</taxon>
        <taxon>Fungi</taxon>
        <taxon>Dikarya</taxon>
        <taxon>Ascomycota</taxon>
        <taxon>Pezizomycotina</taxon>
        <taxon>Sordariomycetes</taxon>
        <taxon>Sordariomycetidae</taxon>
        <taxon>Coniochaetales</taxon>
        <taxon>Coniochaetaceae</taxon>
        <taxon>Coniochaeta</taxon>
    </lineage>
</organism>
<dbReference type="Pfam" id="PF12796">
    <property type="entry name" value="Ank_2"/>
    <property type="match status" value="2"/>
</dbReference>
<proteinExistence type="predicted"/>
<name>A0A420Y7D8_9PEZI</name>
<dbReference type="PANTHER" id="PTHR10039">
    <property type="entry name" value="AMELOGENIN"/>
    <property type="match status" value="1"/>
</dbReference>
<evidence type="ECO:0000313" key="5">
    <source>
        <dbReference type="EMBL" id="RKU43782.1"/>
    </source>
</evidence>
<gene>
    <name evidence="5" type="ORF">DL546_004665</name>
</gene>
<feature type="repeat" description="ANK" evidence="2">
    <location>
        <begin position="994"/>
        <end position="1021"/>
    </location>
</feature>
<dbReference type="Pfam" id="PF13637">
    <property type="entry name" value="Ank_4"/>
    <property type="match status" value="1"/>
</dbReference>
<dbReference type="Proteomes" id="UP000275385">
    <property type="component" value="Unassembled WGS sequence"/>
</dbReference>
<dbReference type="InterPro" id="IPR027417">
    <property type="entry name" value="P-loop_NTPase"/>
</dbReference>
<reference evidence="5 6" key="1">
    <citation type="submission" date="2018-08" db="EMBL/GenBank/DDBJ databases">
        <title>Draft genome of the lignicolous fungus Coniochaeta pulveracea.</title>
        <authorList>
            <person name="Borstlap C.J."/>
            <person name="De Witt R.N."/>
            <person name="Botha A."/>
            <person name="Volschenk H."/>
        </authorList>
    </citation>
    <scope>NUCLEOTIDE SEQUENCE [LARGE SCALE GENOMIC DNA]</scope>
    <source>
        <strain evidence="5 6">CAB683</strain>
    </source>
</reference>
<dbReference type="Pfam" id="PF24883">
    <property type="entry name" value="NPHP3_N"/>
    <property type="match status" value="1"/>
</dbReference>
<dbReference type="InterPro" id="IPR054471">
    <property type="entry name" value="GPIID_WHD"/>
</dbReference>
<sequence length="1021" mass="113144">MSTALAKASSLKPEIRLAQAVSEFEAALSNEQKSTFRTFRSQSLSAAPSPNDVMRLTAEVDRRISKKFGGQCFGPRFTNFLQGVQQFAALGDIVVGGSQNMIACGVWSLSIISLSTYVDKLSSLFMDIGRSAPRHQAMALLYPRSGRLQASLSEYFIVVVNLCHHLFKFGQKSTVQQLAFSLNDSSLKAFRIELEGWANLIRDELNLNEAQENSGFRALSRKMFKITSYQQKLASSLRVLDYCSTYNHQTTWKQIKKAGSASSFMQHLQYQEWKVRSDPCSLVYAGKLGSGKSVLLATVLDDINLSPEIKGCATAYFFCRHDIAESLQPRTILGSLARQLLCTVPDLSVLFESVEHAGFGGDTEEVLELLVQGFPVGQKAYVVLDGLDECNQEEQNVVLQSLQKLQRRLKILLCLSCRMEPSNTLQSIAQYLASPQIISMPGDNPDIGAFIDAELERCLRLKKLILGDPTLILEIQHALLKGSQGMFLWVALQIQSLCGMKTDSAIREAIADLPQDLSETFRRILLKSGNSDQSLQRRTLQLVIAAFRPLTTEELRDALSVTPGDANWDESKLLNDVWSALSCCGCLLTIDEEESTVHVVHHSVKQYLLAGSNGAKNENLSTAQACRTLADTVVTYLAYGVFDTELSTTRVHPVVVQSAPAKVMHTVSTMGSPSTTLNLALKLLKSRKQPDVDISKTLAEARGPPKRRPVNAFPFHSYAKAYWQYHLFYVSDKDVIILDLSRKLIQSRKPKIQLQSKEYWVHWEWAVQNGNSMIPELLFHTGNVKVNSRVESGGTHLAWAIQNGHKRMVEVLLGTGKTADLGFPEFYTPLVFAVDVRNKEIVELLLSTGKADPNQKIREGLSPLMRAVSLGYTEIVEVLLNTEETDVNVVENGWTPLMRAVANGENGIVELLIKTGKVDVNARNKYGETALDSAISYGQWTTFELLLKTGPVDVEAKFKHGRTPLSYAAEHGYIDLVKLLLDTGKAVVDAKDDHGLTPLDYATQEGYADIVKLLRSHLGST</sequence>
<evidence type="ECO:0000256" key="1">
    <source>
        <dbReference type="ARBA" id="ARBA00022737"/>
    </source>
</evidence>
<dbReference type="InterPro" id="IPR002110">
    <property type="entry name" value="Ankyrin_rpt"/>
</dbReference>
<accession>A0A420Y7D8</accession>
<dbReference type="EMBL" id="QVQW01000038">
    <property type="protein sequence ID" value="RKU43782.1"/>
    <property type="molecule type" value="Genomic_DNA"/>
</dbReference>
<feature type="domain" description="Nephrocystin 3-like N-terminal" evidence="4">
    <location>
        <begin position="259"/>
        <end position="414"/>
    </location>
</feature>
<dbReference type="STRING" id="177199.A0A420Y7D8"/>
<keyword evidence="6" id="KW-1185">Reference proteome</keyword>
<feature type="repeat" description="ANK" evidence="2">
    <location>
        <begin position="960"/>
        <end position="984"/>
    </location>
</feature>
<dbReference type="SUPFAM" id="SSF48403">
    <property type="entry name" value="Ankyrin repeat"/>
    <property type="match status" value="1"/>
</dbReference>
<dbReference type="OrthoDB" id="7464126at2759"/>
<evidence type="ECO:0000313" key="6">
    <source>
        <dbReference type="Proteomes" id="UP000275385"/>
    </source>
</evidence>
<dbReference type="PROSITE" id="PS50088">
    <property type="entry name" value="ANK_REPEAT"/>
    <property type="match status" value="3"/>
</dbReference>
<dbReference type="SMART" id="SM00248">
    <property type="entry name" value="ANK"/>
    <property type="match status" value="7"/>
</dbReference>
<dbReference type="SUPFAM" id="SSF52540">
    <property type="entry name" value="P-loop containing nucleoside triphosphate hydrolases"/>
    <property type="match status" value="1"/>
</dbReference>
<keyword evidence="2" id="KW-0040">ANK repeat</keyword>
<dbReference type="InterPro" id="IPR036770">
    <property type="entry name" value="Ankyrin_rpt-contain_sf"/>
</dbReference>
<dbReference type="Gene3D" id="1.25.40.20">
    <property type="entry name" value="Ankyrin repeat-containing domain"/>
    <property type="match status" value="1"/>
</dbReference>
<evidence type="ECO:0000256" key="2">
    <source>
        <dbReference type="PROSITE-ProRule" id="PRU00023"/>
    </source>
</evidence>
<comment type="caution">
    <text evidence="5">The sequence shown here is derived from an EMBL/GenBank/DDBJ whole genome shotgun (WGS) entry which is preliminary data.</text>
</comment>
<dbReference type="PROSITE" id="PS50297">
    <property type="entry name" value="ANK_REP_REGION"/>
    <property type="match status" value="3"/>
</dbReference>
<dbReference type="Gene3D" id="3.40.50.300">
    <property type="entry name" value="P-loop containing nucleotide triphosphate hydrolases"/>
    <property type="match status" value="1"/>
</dbReference>
<protein>
    <submittedName>
        <fullName evidence="5">Uncharacterized protein</fullName>
    </submittedName>
</protein>
<feature type="domain" description="GPI inositol-deacylase winged helix" evidence="3">
    <location>
        <begin position="533"/>
        <end position="611"/>
    </location>
</feature>
<evidence type="ECO:0000259" key="3">
    <source>
        <dbReference type="Pfam" id="PF22939"/>
    </source>
</evidence>
<feature type="repeat" description="ANK" evidence="2">
    <location>
        <begin position="892"/>
        <end position="916"/>
    </location>
</feature>
<dbReference type="PANTHER" id="PTHR10039:SF10">
    <property type="entry name" value="NACHT DOMAIN-CONTAINING PROTEIN"/>
    <property type="match status" value="1"/>
</dbReference>
<dbReference type="InterPro" id="IPR056884">
    <property type="entry name" value="NPHP3-like_N"/>
</dbReference>